<proteinExistence type="predicted"/>
<accession>A0A317T5X5</accession>
<protein>
    <submittedName>
        <fullName evidence="3">Uncharacterized protein</fullName>
    </submittedName>
</protein>
<dbReference type="AlphaFoldDB" id="A0A317T5X5"/>
<dbReference type="SUPFAM" id="SSF101756">
    <property type="entry name" value="Hypothetical protein YgiW"/>
    <property type="match status" value="1"/>
</dbReference>
<comment type="caution">
    <text evidence="3">The sequence shown here is derived from an EMBL/GenBank/DDBJ whole genome shotgun (WGS) entry which is preliminary data.</text>
</comment>
<organism evidence="3 4">
    <name type="scientific">Prosthecochloris marina</name>
    <dbReference type="NCBI Taxonomy" id="2017681"/>
    <lineage>
        <taxon>Bacteria</taxon>
        <taxon>Pseudomonadati</taxon>
        <taxon>Chlorobiota</taxon>
        <taxon>Chlorobiia</taxon>
        <taxon>Chlorobiales</taxon>
        <taxon>Chlorobiaceae</taxon>
        <taxon>Prosthecochloris</taxon>
    </lineage>
</organism>
<name>A0A317T5X5_9CHLB</name>
<evidence type="ECO:0000256" key="2">
    <source>
        <dbReference type="SAM" id="SignalP"/>
    </source>
</evidence>
<sequence>MMKKGLLTMFLSMTAVTVQAEYVGPHTGCPKQATVAEAKQMNDDTRLSLKGFITGHLRGDHYLFRDSTGEISVEIEDEVWRGIEIGPDTNVILHGELEHESGSLEVEVDRLEVAKTGSRR</sequence>
<evidence type="ECO:0000256" key="1">
    <source>
        <dbReference type="ARBA" id="ARBA00022729"/>
    </source>
</evidence>
<dbReference type="OrthoDB" id="598245at2"/>
<evidence type="ECO:0000313" key="3">
    <source>
        <dbReference type="EMBL" id="PWW82018.1"/>
    </source>
</evidence>
<feature type="chain" id="PRO_5016349213" evidence="2">
    <location>
        <begin position="21"/>
        <end position="120"/>
    </location>
</feature>
<feature type="signal peptide" evidence="2">
    <location>
        <begin position="1"/>
        <end position="20"/>
    </location>
</feature>
<keyword evidence="1 2" id="KW-0732">Signal</keyword>
<dbReference type="InterPro" id="IPR036700">
    <property type="entry name" value="BOBF_sf"/>
</dbReference>
<reference evidence="4" key="1">
    <citation type="submission" date="2017-10" db="EMBL/GenBank/DDBJ databases">
        <authorList>
            <person name="Gaisin V.A."/>
            <person name="Rysina M.S."/>
            <person name="Grouzdev D.S."/>
        </authorList>
    </citation>
    <scope>NUCLEOTIDE SEQUENCE [LARGE SCALE GENOMIC DNA]</scope>
    <source>
        <strain evidence="4">V1</strain>
    </source>
</reference>
<dbReference type="NCBIfam" id="NF033674">
    <property type="entry name" value="stress_OB_fold"/>
    <property type="match status" value="1"/>
</dbReference>
<evidence type="ECO:0000313" key="4">
    <source>
        <dbReference type="Proteomes" id="UP000246278"/>
    </source>
</evidence>
<dbReference type="InterPro" id="IPR005220">
    <property type="entry name" value="CarO-like"/>
</dbReference>
<dbReference type="Proteomes" id="UP000246278">
    <property type="component" value="Unassembled WGS sequence"/>
</dbReference>
<dbReference type="Gene3D" id="2.40.50.200">
    <property type="entry name" value="Bacterial OB-fold"/>
    <property type="match status" value="1"/>
</dbReference>
<dbReference type="PANTHER" id="PTHR36571:SF1">
    <property type="entry name" value="PROTEIN YGIW"/>
    <property type="match status" value="1"/>
</dbReference>
<dbReference type="PANTHER" id="PTHR36571">
    <property type="entry name" value="PROTEIN YGIW"/>
    <property type="match status" value="1"/>
</dbReference>
<dbReference type="RefSeq" id="WP_110023152.1">
    <property type="nucleotide sequence ID" value="NZ_PDNZ01000004.1"/>
</dbReference>
<gene>
    <name evidence="3" type="ORF">CR164_06625</name>
</gene>
<keyword evidence="4" id="KW-1185">Reference proteome</keyword>
<dbReference type="Pfam" id="PF04076">
    <property type="entry name" value="BOF"/>
    <property type="match status" value="1"/>
</dbReference>
<dbReference type="EMBL" id="PDNZ01000004">
    <property type="protein sequence ID" value="PWW82018.1"/>
    <property type="molecule type" value="Genomic_DNA"/>
</dbReference>